<protein>
    <submittedName>
        <fullName evidence="1">Uncharacterized protein</fullName>
    </submittedName>
</protein>
<dbReference type="RefSeq" id="WP_242178260.1">
    <property type="nucleotide sequence ID" value="NZ_JAKQYM010000005.1"/>
</dbReference>
<accession>A0A9X1VMA5</accession>
<reference evidence="1" key="1">
    <citation type="submission" date="2022-02" db="EMBL/GenBank/DDBJ databases">
        <title>Polaribacter sp. MSW13, isolated from seawater.</title>
        <authorList>
            <person name="Kristyanto S."/>
            <person name="Jung J."/>
            <person name="Jeon C.O."/>
        </authorList>
    </citation>
    <scope>NUCLEOTIDE SEQUENCE</scope>
    <source>
        <strain evidence="1">MSW13</strain>
    </source>
</reference>
<sequence>MALKNSNSQAEILEVSRIALQNVQTNPIIKPLMEEMGYNTAKIDEGKNLLELAKEQFNTHQIIEDAKAKAYQEFEDLRLEIEAKYAKDRKKAKIVFRKEILTFKELGLKGILPKSYVKWLETVNKFYNLINTDATLLTKLETLQVTQQHVTEIISQINNLENLRANYIQSKGNMQNATKVKNAAFKSLEEWISEFYAVARIALEEEPQLLESLGKQVKS</sequence>
<name>A0A9X1VMA5_9FLAO</name>
<evidence type="ECO:0000313" key="1">
    <source>
        <dbReference type="EMBL" id="MCI2229129.1"/>
    </source>
</evidence>
<comment type="caution">
    <text evidence="1">The sequence shown here is derived from an EMBL/GenBank/DDBJ whole genome shotgun (WGS) entry which is preliminary data.</text>
</comment>
<organism evidence="1 2">
    <name type="scientific">Polaribacter marinus</name>
    <dbReference type="NCBI Taxonomy" id="2916838"/>
    <lineage>
        <taxon>Bacteria</taxon>
        <taxon>Pseudomonadati</taxon>
        <taxon>Bacteroidota</taxon>
        <taxon>Flavobacteriia</taxon>
        <taxon>Flavobacteriales</taxon>
        <taxon>Flavobacteriaceae</taxon>
    </lineage>
</organism>
<evidence type="ECO:0000313" key="2">
    <source>
        <dbReference type="Proteomes" id="UP001139369"/>
    </source>
</evidence>
<proteinExistence type="predicted"/>
<keyword evidence="2" id="KW-1185">Reference proteome</keyword>
<gene>
    <name evidence="1" type="ORF">MC378_08120</name>
</gene>
<dbReference type="Proteomes" id="UP001139369">
    <property type="component" value="Unassembled WGS sequence"/>
</dbReference>
<dbReference type="EMBL" id="JAKQYM010000005">
    <property type="protein sequence ID" value="MCI2229129.1"/>
    <property type="molecule type" value="Genomic_DNA"/>
</dbReference>
<dbReference type="AlphaFoldDB" id="A0A9X1VMA5"/>